<evidence type="ECO:0000313" key="3">
    <source>
        <dbReference type="Proteomes" id="UP000309340"/>
    </source>
</evidence>
<evidence type="ECO:0000256" key="1">
    <source>
        <dbReference type="SAM" id="SignalP"/>
    </source>
</evidence>
<dbReference type="STRING" id="329884.A0A4U0Y175"/>
<dbReference type="EMBL" id="NAJQ01000002">
    <property type="protein sequence ID" value="TKA83900.1"/>
    <property type="molecule type" value="Genomic_DNA"/>
</dbReference>
<dbReference type="SUPFAM" id="SSF52058">
    <property type="entry name" value="L domain-like"/>
    <property type="match status" value="2"/>
</dbReference>
<evidence type="ECO:0008006" key="4">
    <source>
        <dbReference type="Google" id="ProtNLM"/>
    </source>
</evidence>
<protein>
    <recommendedName>
        <fullName evidence="4">Receptor L-domain domain-containing protein</fullName>
    </recommendedName>
</protein>
<dbReference type="AlphaFoldDB" id="A0A4U0Y175"/>
<dbReference type="Proteomes" id="UP000309340">
    <property type="component" value="Unassembled WGS sequence"/>
</dbReference>
<evidence type="ECO:0000313" key="2">
    <source>
        <dbReference type="EMBL" id="TKA83900.1"/>
    </source>
</evidence>
<feature type="signal peptide" evidence="1">
    <location>
        <begin position="1"/>
        <end position="22"/>
    </location>
</feature>
<proteinExistence type="predicted"/>
<organism evidence="2 3">
    <name type="scientific">Friedmanniomyces simplex</name>
    <dbReference type="NCBI Taxonomy" id="329884"/>
    <lineage>
        <taxon>Eukaryota</taxon>
        <taxon>Fungi</taxon>
        <taxon>Dikarya</taxon>
        <taxon>Ascomycota</taxon>
        <taxon>Pezizomycotina</taxon>
        <taxon>Dothideomycetes</taxon>
        <taxon>Dothideomycetidae</taxon>
        <taxon>Mycosphaerellales</taxon>
        <taxon>Teratosphaeriaceae</taxon>
        <taxon>Friedmanniomyces</taxon>
    </lineage>
</organism>
<dbReference type="OrthoDB" id="536881at2759"/>
<keyword evidence="1" id="KW-0732">Signal</keyword>
<accession>A0A4U0Y175</accession>
<feature type="chain" id="PRO_5020276366" description="Receptor L-domain domain-containing protein" evidence="1">
    <location>
        <begin position="23"/>
        <end position="302"/>
    </location>
</feature>
<gene>
    <name evidence="2" type="ORF">B0A55_00091</name>
</gene>
<sequence length="302" mass="31619">MLARLLPSLAVVLSLRAYQCIAQCSNATTTLRNAADITQLASCKTFTGTIVVATNSAAVIDIPGLETLQGDFIAANNSILTTLSSATFAVITGTVLFQNLPVLTNLTLPNWISSGTLHFDTVPEPTVHDFQQNGQQVNNLIVRNTSFAFLAGLALQGAQMDTLEIVDNPYLQIVDLQMGNISQSGTITGSSADMVLTLPNLTYAYQLIVANGSQIMLPRLQAVNGGLSISSVKSPNISAPALTFVGGDLDISDCGLSELDLNELVNVQGSVNFVNNAQLADLSGLSSLSVVGGLELVGSFSK</sequence>
<keyword evidence="3" id="KW-1185">Reference proteome</keyword>
<reference evidence="2 3" key="1">
    <citation type="submission" date="2017-03" db="EMBL/GenBank/DDBJ databases">
        <title>Genomes of endolithic fungi from Antarctica.</title>
        <authorList>
            <person name="Coleine C."/>
            <person name="Masonjones S."/>
            <person name="Stajich J.E."/>
        </authorList>
    </citation>
    <scope>NUCLEOTIDE SEQUENCE [LARGE SCALE GENOMIC DNA]</scope>
    <source>
        <strain evidence="2 3">CCFEE 5184</strain>
    </source>
</reference>
<comment type="caution">
    <text evidence="2">The sequence shown here is derived from an EMBL/GenBank/DDBJ whole genome shotgun (WGS) entry which is preliminary data.</text>
</comment>
<name>A0A4U0Y175_9PEZI</name>